<dbReference type="Pfam" id="PF09694">
    <property type="entry name" value="Gcw_chp"/>
    <property type="match status" value="1"/>
</dbReference>
<feature type="chain" id="PRO_5032955992" evidence="1">
    <location>
        <begin position="27"/>
        <end position="281"/>
    </location>
</feature>
<comment type="caution">
    <text evidence="2">The sequence shown here is derived from an EMBL/GenBank/DDBJ whole genome shotgun (WGS) entry which is preliminary data.</text>
</comment>
<dbReference type="EMBL" id="CABFMQ020000109">
    <property type="protein sequence ID" value="VTZ51840.1"/>
    <property type="molecule type" value="Genomic_DNA"/>
</dbReference>
<protein>
    <submittedName>
        <fullName evidence="2">Uncharacterized protein</fullName>
    </submittedName>
</protein>
<name>A0A8B6MA65_METTU</name>
<feature type="signal peptide" evidence="1">
    <location>
        <begin position="1"/>
        <end position="26"/>
    </location>
</feature>
<evidence type="ECO:0000313" key="2">
    <source>
        <dbReference type="EMBL" id="VTZ51840.1"/>
    </source>
</evidence>
<keyword evidence="1" id="KW-0732">Signal</keyword>
<evidence type="ECO:0000256" key="1">
    <source>
        <dbReference type="SAM" id="SignalP"/>
    </source>
</evidence>
<accession>A0A8B6MA65</accession>
<keyword evidence="3" id="KW-1185">Reference proteome</keyword>
<dbReference type="AlphaFoldDB" id="A0A8B6MA65"/>
<gene>
    <name evidence="2" type="ORF">MPC4_50148</name>
</gene>
<organism evidence="2 3">
    <name type="scientific">Methylocella tundrae</name>
    <dbReference type="NCBI Taxonomy" id="227605"/>
    <lineage>
        <taxon>Bacteria</taxon>
        <taxon>Pseudomonadati</taxon>
        <taxon>Pseudomonadota</taxon>
        <taxon>Alphaproteobacteria</taxon>
        <taxon>Hyphomicrobiales</taxon>
        <taxon>Beijerinckiaceae</taxon>
        <taxon>Methylocella</taxon>
    </lineage>
</organism>
<sequence length="281" mass="30046">MSGRTNTLLSLFAGILLSASAPIAYAADLAATPAPAPATPPIDLAFGMKLANDYVFRGIDQSNGHFAAQGYVEARILDFAYLGAWTSNVSFPTAYGLTNPAAEVDLYGGLRHTWGALTLDVGALYYEYPNQSYPLPGQVSINYYEVYFKPTYVINDTFTVGGNLFVTNNYVNTGAGGTYLSGTLKANLPPLLPYKDIATYISGEVGEEFLGTARTGLDLPSYTTWNVGIGATWNVMTLDLRYSGSSLSRGECTIVSGVPNWCGNRFIASLAIDTTLLTLGK</sequence>
<reference evidence="2 3" key="1">
    <citation type="submission" date="2019-05" db="EMBL/GenBank/DDBJ databases">
        <authorList>
            <person name="Farhan Ul Haque M."/>
        </authorList>
    </citation>
    <scope>NUCLEOTIDE SEQUENCE [LARGE SCALE GENOMIC DNA]</scope>
    <source>
        <strain evidence="2">2</strain>
    </source>
</reference>
<evidence type="ECO:0000313" key="3">
    <source>
        <dbReference type="Proteomes" id="UP000485880"/>
    </source>
</evidence>
<dbReference type="InterPro" id="IPR010239">
    <property type="entry name" value="CHP02001"/>
</dbReference>
<dbReference type="Proteomes" id="UP000485880">
    <property type="component" value="Unassembled WGS sequence"/>
</dbReference>
<dbReference type="NCBIfam" id="TIGR02001">
    <property type="entry name" value="gcw_chp"/>
    <property type="match status" value="1"/>
</dbReference>
<proteinExistence type="predicted"/>
<dbReference type="RefSeq" id="WP_174513546.1">
    <property type="nucleotide sequence ID" value="NZ_CABFMQ020000109.1"/>
</dbReference>